<sequence length="144" mass="14739">MTPNILKSHTDTSKFIGQKPPTKENDPNNNNYQNYNPAPKSDSSNMPTDASNRSGQALDAGASAGNQALNAETSLPENASKQGVAPALSSQGAIGSHFTEHGAIGGTAQKIGGPLDKEGIIGKHFKGDGTLGGTVNKIVGGEQK</sequence>
<dbReference type="EMBL" id="AMWN01000005">
    <property type="protein sequence ID" value="EXJ85849.1"/>
    <property type="molecule type" value="Genomic_DNA"/>
</dbReference>
<dbReference type="RefSeq" id="XP_007725287.1">
    <property type="nucleotide sequence ID" value="XM_007727097.1"/>
</dbReference>
<keyword evidence="3" id="KW-1185">Reference proteome</keyword>
<name>W9YUA6_9EURO</name>
<dbReference type="OrthoDB" id="5278621at2759"/>
<dbReference type="Proteomes" id="UP000019484">
    <property type="component" value="Unassembled WGS sequence"/>
</dbReference>
<feature type="compositionally biased region" description="Basic and acidic residues" evidence="1">
    <location>
        <begin position="115"/>
        <end position="127"/>
    </location>
</feature>
<gene>
    <name evidence="2" type="ORF">A1O1_06218</name>
</gene>
<feature type="compositionally biased region" description="Low complexity" evidence="1">
    <location>
        <begin position="27"/>
        <end position="37"/>
    </location>
</feature>
<evidence type="ECO:0000313" key="3">
    <source>
        <dbReference type="Proteomes" id="UP000019484"/>
    </source>
</evidence>
<evidence type="ECO:0000256" key="1">
    <source>
        <dbReference type="SAM" id="MobiDB-lite"/>
    </source>
</evidence>
<feature type="region of interest" description="Disordered" evidence="1">
    <location>
        <begin position="1"/>
        <end position="144"/>
    </location>
</feature>
<protein>
    <submittedName>
        <fullName evidence="2">Uncharacterized protein</fullName>
    </submittedName>
</protein>
<dbReference type="HOGENOM" id="CLU_150138_0_0_1"/>
<accession>W9YUA6</accession>
<evidence type="ECO:0000313" key="2">
    <source>
        <dbReference type="EMBL" id="EXJ85849.1"/>
    </source>
</evidence>
<reference evidence="2 3" key="1">
    <citation type="submission" date="2013-03" db="EMBL/GenBank/DDBJ databases">
        <title>The Genome Sequence of Capronia coronata CBS 617.96.</title>
        <authorList>
            <consortium name="The Broad Institute Genomics Platform"/>
            <person name="Cuomo C."/>
            <person name="de Hoog S."/>
            <person name="Gorbushina A."/>
            <person name="Walker B."/>
            <person name="Young S.K."/>
            <person name="Zeng Q."/>
            <person name="Gargeya S."/>
            <person name="Fitzgerald M."/>
            <person name="Haas B."/>
            <person name="Abouelleil A."/>
            <person name="Allen A.W."/>
            <person name="Alvarado L."/>
            <person name="Arachchi H.M."/>
            <person name="Berlin A.M."/>
            <person name="Chapman S.B."/>
            <person name="Gainer-Dewar J."/>
            <person name="Goldberg J."/>
            <person name="Griggs A."/>
            <person name="Gujja S."/>
            <person name="Hansen M."/>
            <person name="Howarth C."/>
            <person name="Imamovic A."/>
            <person name="Ireland A."/>
            <person name="Larimer J."/>
            <person name="McCowan C."/>
            <person name="Murphy C."/>
            <person name="Pearson M."/>
            <person name="Poon T.W."/>
            <person name="Priest M."/>
            <person name="Roberts A."/>
            <person name="Saif S."/>
            <person name="Shea T."/>
            <person name="Sisk P."/>
            <person name="Sykes S."/>
            <person name="Wortman J."/>
            <person name="Nusbaum C."/>
            <person name="Birren B."/>
        </authorList>
    </citation>
    <scope>NUCLEOTIDE SEQUENCE [LARGE SCALE GENOMIC DNA]</scope>
    <source>
        <strain evidence="2 3">CBS 617.96</strain>
    </source>
</reference>
<dbReference type="AlphaFoldDB" id="W9YUA6"/>
<dbReference type="GeneID" id="19161086"/>
<feature type="compositionally biased region" description="Polar residues" evidence="1">
    <location>
        <begin position="64"/>
        <end position="81"/>
    </location>
</feature>
<organism evidence="2 3">
    <name type="scientific">Capronia coronata CBS 617.96</name>
    <dbReference type="NCBI Taxonomy" id="1182541"/>
    <lineage>
        <taxon>Eukaryota</taxon>
        <taxon>Fungi</taxon>
        <taxon>Dikarya</taxon>
        <taxon>Ascomycota</taxon>
        <taxon>Pezizomycotina</taxon>
        <taxon>Eurotiomycetes</taxon>
        <taxon>Chaetothyriomycetidae</taxon>
        <taxon>Chaetothyriales</taxon>
        <taxon>Herpotrichiellaceae</taxon>
        <taxon>Capronia</taxon>
    </lineage>
</organism>
<feature type="compositionally biased region" description="Polar residues" evidence="1">
    <location>
        <begin position="41"/>
        <end position="55"/>
    </location>
</feature>
<comment type="caution">
    <text evidence="2">The sequence shown here is derived from an EMBL/GenBank/DDBJ whole genome shotgun (WGS) entry which is preliminary data.</text>
</comment>
<proteinExistence type="predicted"/>